<gene>
    <name evidence="2" type="ORF">SDC9_04347</name>
</gene>
<reference evidence="2" key="1">
    <citation type="submission" date="2019-08" db="EMBL/GenBank/DDBJ databases">
        <authorList>
            <person name="Kucharzyk K."/>
            <person name="Murdoch R.W."/>
            <person name="Higgins S."/>
            <person name="Loffler F."/>
        </authorList>
    </citation>
    <scope>NUCLEOTIDE SEQUENCE</scope>
</reference>
<dbReference type="InterPro" id="IPR036291">
    <property type="entry name" value="NAD(P)-bd_dom_sf"/>
</dbReference>
<proteinExistence type="predicted"/>
<dbReference type="Gene3D" id="3.40.50.720">
    <property type="entry name" value="NAD(P)-binding Rossmann-like Domain"/>
    <property type="match status" value="1"/>
</dbReference>
<evidence type="ECO:0000259" key="1">
    <source>
        <dbReference type="Pfam" id="PF01370"/>
    </source>
</evidence>
<dbReference type="SUPFAM" id="SSF51735">
    <property type="entry name" value="NAD(P)-binding Rossmann-fold domains"/>
    <property type="match status" value="1"/>
</dbReference>
<organism evidence="2">
    <name type="scientific">bioreactor metagenome</name>
    <dbReference type="NCBI Taxonomy" id="1076179"/>
    <lineage>
        <taxon>unclassified sequences</taxon>
        <taxon>metagenomes</taxon>
        <taxon>ecological metagenomes</taxon>
    </lineage>
</organism>
<accession>A0A644SW08</accession>
<feature type="domain" description="NAD-dependent epimerase/dehydratase" evidence="1">
    <location>
        <begin position="3"/>
        <end position="177"/>
    </location>
</feature>
<dbReference type="Pfam" id="PF01370">
    <property type="entry name" value="Epimerase"/>
    <property type="match status" value="1"/>
</dbReference>
<dbReference type="CDD" id="cd08946">
    <property type="entry name" value="SDR_e"/>
    <property type="match status" value="1"/>
</dbReference>
<comment type="caution">
    <text evidence="2">The sequence shown here is derived from an EMBL/GenBank/DDBJ whole genome shotgun (WGS) entry which is preliminary data.</text>
</comment>
<evidence type="ECO:0000313" key="2">
    <source>
        <dbReference type="EMBL" id="MPL58804.1"/>
    </source>
</evidence>
<sequence>MEILVTGGFGNVGRSAVKACIAAGHNVTILESPQAMAKADAGLRKMLRSPWRDCRVLFGDLRKPDNVRKALSSFGKGPDALIHLAALIPPAADQDEAKTWEVNAGGTKNLIEACLSLPKPPRFVLASSIATYGDRLKNFWIRVDDELKPTEIYSRTKVECEGLVKASGLEHTILRLSYVVWAKWLPFDPMLFAMPPETRLEVVHTEDAGRAFAAAAELSLAAGRTLNIGGGPLCRTSFRAFLDRIFRYYGLGDSSFLPMEAFAASDFHCGWYADSDQAEELLHFRRKTLEDYYEEVRWETRLIAPFATLAAPAVRRWLIGKSPYIKGRPKPRAGRVQGLLRLSRQEKR</sequence>
<protein>
    <recommendedName>
        <fullName evidence="1">NAD-dependent epimerase/dehydratase domain-containing protein</fullName>
    </recommendedName>
</protein>
<dbReference type="EMBL" id="VSSQ01000008">
    <property type="protein sequence ID" value="MPL58804.1"/>
    <property type="molecule type" value="Genomic_DNA"/>
</dbReference>
<dbReference type="InterPro" id="IPR001509">
    <property type="entry name" value="Epimerase_deHydtase"/>
</dbReference>
<dbReference type="AlphaFoldDB" id="A0A644SW08"/>
<dbReference type="PANTHER" id="PTHR43245">
    <property type="entry name" value="BIFUNCTIONAL POLYMYXIN RESISTANCE PROTEIN ARNA"/>
    <property type="match status" value="1"/>
</dbReference>
<name>A0A644SW08_9ZZZZ</name>
<dbReference type="InterPro" id="IPR050177">
    <property type="entry name" value="Lipid_A_modif_metabolic_enz"/>
</dbReference>